<gene>
    <name evidence="2" type="ORF">IPOD504_LOCUS3731</name>
</gene>
<feature type="region of interest" description="Disordered" evidence="1">
    <location>
        <begin position="35"/>
        <end position="54"/>
    </location>
</feature>
<dbReference type="Proteomes" id="UP000837857">
    <property type="component" value="Chromosome 14"/>
</dbReference>
<evidence type="ECO:0000256" key="1">
    <source>
        <dbReference type="SAM" id="MobiDB-lite"/>
    </source>
</evidence>
<sequence length="103" mass="11374">MELLIVRQIAVERWSYAKKTKGRNTRGLYRGRVGVGRRASAQRRPRRMSRAHRTVGARIPRRRKAAGGACRVAVVDTPRHAAGCTCSRRGLAALAAQSAPTLR</sequence>
<feature type="non-terminal residue" evidence="2">
    <location>
        <position position="1"/>
    </location>
</feature>
<proteinExistence type="predicted"/>
<protein>
    <recommendedName>
        <fullName evidence="4">Ribosomal protein L15</fullName>
    </recommendedName>
</protein>
<evidence type="ECO:0008006" key="4">
    <source>
        <dbReference type="Google" id="ProtNLM"/>
    </source>
</evidence>
<accession>A0ABN8HW56</accession>
<reference evidence="2" key="1">
    <citation type="submission" date="2022-03" db="EMBL/GenBank/DDBJ databases">
        <authorList>
            <person name="Martin H S."/>
        </authorList>
    </citation>
    <scope>NUCLEOTIDE SEQUENCE</scope>
</reference>
<name>A0ABN8HW56_9NEOP</name>
<keyword evidence="3" id="KW-1185">Reference proteome</keyword>
<dbReference type="EMBL" id="OW152826">
    <property type="protein sequence ID" value="CAH2042313.1"/>
    <property type="molecule type" value="Genomic_DNA"/>
</dbReference>
<evidence type="ECO:0000313" key="3">
    <source>
        <dbReference type="Proteomes" id="UP000837857"/>
    </source>
</evidence>
<feature type="compositionally biased region" description="Basic residues" evidence="1">
    <location>
        <begin position="40"/>
        <end position="54"/>
    </location>
</feature>
<organism evidence="2 3">
    <name type="scientific">Iphiclides podalirius</name>
    <name type="common">scarce swallowtail</name>
    <dbReference type="NCBI Taxonomy" id="110791"/>
    <lineage>
        <taxon>Eukaryota</taxon>
        <taxon>Metazoa</taxon>
        <taxon>Ecdysozoa</taxon>
        <taxon>Arthropoda</taxon>
        <taxon>Hexapoda</taxon>
        <taxon>Insecta</taxon>
        <taxon>Pterygota</taxon>
        <taxon>Neoptera</taxon>
        <taxon>Endopterygota</taxon>
        <taxon>Lepidoptera</taxon>
        <taxon>Glossata</taxon>
        <taxon>Ditrysia</taxon>
        <taxon>Papilionoidea</taxon>
        <taxon>Papilionidae</taxon>
        <taxon>Papilioninae</taxon>
        <taxon>Iphiclides</taxon>
    </lineage>
</organism>
<evidence type="ECO:0000313" key="2">
    <source>
        <dbReference type="EMBL" id="CAH2042313.1"/>
    </source>
</evidence>